<dbReference type="GO" id="GO:0043856">
    <property type="term" value="F:anti-sigma factor antagonist activity"/>
    <property type="evidence" value="ECO:0007669"/>
    <property type="project" value="InterPro"/>
</dbReference>
<dbReference type="PATRIC" id="fig|230361.4.peg.778"/>
<sequence length="99" mass="11336">MNINKDYNGQELTIFVEGRIDTITSQDLDNEIKNEMGKFDSLIMDFTNMEYISSAGLRVLIATQKKLKPDNIPFIIKNVNESVGEIFRMSGFDKILNIE</sequence>
<dbReference type="Gene3D" id="3.30.750.24">
    <property type="entry name" value="STAS domain"/>
    <property type="match status" value="1"/>
</dbReference>
<dbReference type="InterPro" id="IPR003658">
    <property type="entry name" value="Anti-sigma_ant"/>
</dbReference>
<evidence type="ECO:0000313" key="3">
    <source>
        <dbReference type="EMBL" id="ALT68545.1"/>
    </source>
</evidence>
<gene>
    <name evidence="3" type="ORF">sm9_0754</name>
</gene>
<dbReference type="InterPro" id="IPR036513">
    <property type="entry name" value="STAS_dom_sf"/>
</dbReference>
<dbReference type="KEGG" id="mmil:sm9_0754"/>
<dbReference type="Pfam" id="PF01740">
    <property type="entry name" value="STAS"/>
    <property type="match status" value="1"/>
</dbReference>
<organism evidence="3 4">
    <name type="scientific">Methanobrevibacter millerae</name>
    <dbReference type="NCBI Taxonomy" id="230361"/>
    <lineage>
        <taxon>Archaea</taxon>
        <taxon>Methanobacteriati</taxon>
        <taxon>Methanobacteriota</taxon>
        <taxon>Methanomada group</taxon>
        <taxon>Methanobacteria</taxon>
        <taxon>Methanobacteriales</taxon>
        <taxon>Methanobacteriaceae</taxon>
        <taxon>Methanobrevibacter</taxon>
    </lineage>
</organism>
<dbReference type="OrthoDB" id="70392at2157"/>
<dbReference type="GeneID" id="26735726"/>
<accession>A0A0U3EAJ4</accession>
<feature type="domain" description="STAS" evidence="2">
    <location>
        <begin position="12"/>
        <end position="99"/>
    </location>
</feature>
<dbReference type="Proteomes" id="UP000067738">
    <property type="component" value="Chromosome"/>
</dbReference>
<protein>
    <submittedName>
        <fullName evidence="3">Anti-sigma factor antagonist</fullName>
    </submittedName>
</protein>
<dbReference type="CDD" id="cd07043">
    <property type="entry name" value="STAS_anti-anti-sigma_factors"/>
    <property type="match status" value="1"/>
</dbReference>
<proteinExistence type="inferred from homology"/>
<dbReference type="SUPFAM" id="SSF52091">
    <property type="entry name" value="SpoIIaa-like"/>
    <property type="match status" value="1"/>
</dbReference>
<evidence type="ECO:0000256" key="1">
    <source>
        <dbReference type="ARBA" id="ARBA00009013"/>
    </source>
</evidence>
<comment type="similarity">
    <text evidence="1">Belongs to the anti-sigma-factor antagonist family.</text>
</comment>
<dbReference type="NCBIfam" id="TIGR00377">
    <property type="entry name" value="ant_ant_sig"/>
    <property type="match status" value="1"/>
</dbReference>
<dbReference type="PROSITE" id="PS50801">
    <property type="entry name" value="STAS"/>
    <property type="match status" value="1"/>
</dbReference>
<dbReference type="EMBL" id="CP011266">
    <property type="protein sequence ID" value="ALT68545.1"/>
    <property type="molecule type" value="Genomic_DNA"/>
</dbReference>
<dbReference type="InterPro" id="IPR002645">
    <property type="entry name" value="STAS_dom"/>
</dbReference>
<dbReference type="PANTHER" id="PTHR33495">
    <property type="entry name" value="ANTI-SIGMA FACTOR ANTAGONIST TM_1081-RELATED-RELATED"/>
    <property type="match status" value="1"/>
</dbReference>
<dbReference type="RefSeq" id="WP_083495823.1">
    <property type="nucleotide sequence ID" value="NZ_CP011266.1"/>
</dbReference>
<evidence type="ECO:0000313" key="4">
    <source>
        <dbReference type="Proteomes" id="UP000067738"/>
    </source>
</evidence>
<dbReference type="AlphaFoldDB" id="A0A0U3EAJ4"/>
<evidence type="ECO:0000259" key="2">
    <source>
        <dbReference type="PROSITE" id="PS50801"/>
    </source>
</evidence>
<reference evidence="3 4" key="1">
    <citation type="submission" date="2015-04" db="EMBL/GenBank/DDBJ databases">
        <title>The complete genome sequence of the rumen methanogen Methanobrevibacter millerae SM9.</title>
        <authorList>
            <person name="Leahy S.C."/>
            <person name="Kelly W.J."/>
            <person name="Pacheco D.M."/>
            <person name="Li D."/>
            <person name="Altermann E."/>
            <person name="Attwood G.T."/>
        </authorList>
    </citation>
    <scope>NUCLEOTIDE SEQUENCE [LARGE SCALE GENOMIC DNA]</scope>
    <source>
        <strain evidence="3 4">SM9</strain>
    </source>
</reference>
<keyword evidence="4" id="KW-1185">Reference proteome</keyword>
<name>A0A0U3EAJ4_9EURY</name>